<dbReference type="SUPFAM" id="SSF53335">
    <property type="entry name" value="S-adenosyl-L-methionine-dependent methyltransferases"/>
    <property type="match status" value="1"/>
</dbReference>
<name>A0ABN8JI04_9HYPH</name>
<keyword evidence="1" id="KW-0808">Transferase</keyword>
<dbReference type="GO" id="GO:0008168">
    <property type="term" value="F:methyltransferase activity"/>
    <property type="evidence" value="ECO:0007669"/>
    <property type="project" value="UniProtKB-KW"/>
</dbReference>
<evidence type="ECO:0000259" key="2">
    <source>
        <dbReference type="Pfam" id="PF13649"/>
    </source>
</evidence>
<accession>A0ABN8JI04</accession>
<keyword evidence="3" id="KW-0489">Methyltransferase</keyword>
<dbReference type="GO" id="GO:0032259">
    <property type="term" value="P:methylation"/>
    <property type="evidence" value="ECO:0007669"/>
    <property type="project" value="UniProtKB-KW"/>
</dbReference>
<evidence type="ECO:0000313" key="3">
    <source>
        <dbReference type="EMBL" id="CAH2396613.1"/>
    </source>
</evidence>
<feature type="domain" description="Methyltransferase" evidence="2">
    <location>
        <begin position="47"/>
        <end position="140"/>
    </location>
</feature>
<reference evidence="3" key="1">
    <citation type="submission" date="2022-03" db="EMBL/GenBank/DDBJ databases">
        <authorList>
            <person name="Brunel B."/>
        </authorList>
    </citation>
    <scope>NUCLEOTIDE SEQUENCE</scope>
    <source>
        <strain evidence="3">STM4922sample</strain>
    </source>
</reference>
<comment type="caution">
    <text evidence="3">The sequence shown here is derived from an EMBL/GenBank/DDBJ whole genome shotgun (WGS) entry which is preliminary data.</text>
</comment>
<dbReference type="CDD" id="cd02440">
    <property type="entry name" value="AdoMet_MTases"/>
    <property type="match status" value="1"/>
</dbReference>
<dbReference type="Proteomes" id="UP001152604">
    <property type="component" value="Unassembled WGS sequence"/>
</dbReference>
<gene>
    <name evidence="3" type="ORF">MES4922_170050</name>
</gene>
<sequence>MVDEAVKQFYDEFLSKRMVNYRIRGPNARLRAAIELVKPLVKSRTAIADIGCGIGIVSEAMAKQCQECHVYGIDISAANIEYARRTCSEPNLTFISASVTDQFEKLEQVAKKPFELITLIDVIEHVPEGDRTKLFSDLASISGQSCCLAITYPSPEFLDFLRINQPEEIQIIDNSIPLSVLIDEVEAGGWRVYSTKHVLGNQYIHAVFVREVSLDFRSVPPSLLRKITTKVDGYLFKPHRKIKYGVRPFKG</sequence>
<protein>
    <submittedName>
        <fullName evidence="3">Methyltransferase</fullName>
    </submittedName>
</protein>
<proteinExistence type="predicted"/>
<dbReference type="Gene3D" id="3.40.50.150">
    <property type="entry name" value="Vaccinia Virus protein VP39"/>
    <property type="match status" value="1"/>
</dbReference>
<dbReference type="Pfam" id="PF13649">
    <property type="entry name" value="Methyltransf_25"/>
    <property type="match status" value="1"/>
</dbReference>
<dbReference type="RefSeq" id="WP_254023871.1">
    <property type="nucleotide sequence ID" value="NZ_CAKXZS010000009.1"/>
</dbReference>
<evidence type="ECO:0000313" key="4">
    <source>
        <dbReference type="Proteomes" id="UP001152604"/>
    </source>
</evidence>
<dbReference type="EMBL" id="CAKXZS010000009">
    <property type="protein sequence ID" value="CAH2396613.1"/>
    <property type="molecule type" value="Genomic_DNA"/>
</dbReference>
<dbReference type="InterPro" id="IPR041698">
    <property type="entry name" value="Methyltransf_25"/>
</dbReference>
<evidence type="ECO:0000256" key="1">
    <source>
        <dbReference type="ARBA" id="ARBA00022679"/>
    </source>
</evidence>
<organism evidence="3 4">
    <name type="scientific">Mesorhizobium ventifaucium</name>
    <dbReference type="NCBI Taxonomy" id="666020"/>
    <lineage>
        <taxon>Bacteria</taxon>
        <taxon>Pseudomonadati</taxon>
        <taxon>Pseudomonadota</taxon>
        <taxon>Alphaproteobacteria</taxon>
        <taxon>Hyphomicrobiales</taxon>
        <taxon>Phyllobacteriaceae</taxon>
        <taxon>Mesorhizobium</taxon>
    </lineage>
</organism>
<dbReference type="PANTHER" id="PTHR43861">
    <property type="entry name" value="TRANS-ACONITATE 2-METHYLTRANSFERASE-RELATED"/>
    <property type="match status" value="1"/>
</dbReference>
<keyword evidence="4" id="KW-1185">Reference proteome</keyword>
<dbReference type="InterPro" id="IPR029063">
    <property type="entry name" value="SAM-dependent_MTases_sf"/>
</dbReference>